<accession>S8E8C4</accession>
<dbReference type="InterPro" id="IPR036264">
    <property type="entry name" value="Bact_exopeptidase_dim_dom"/>
</dbReference>
<keyword evidence="7" id="KW-0472">Membrane</keyword>
<feature type="compositionally biased region" description="Acidic residues" evidence="6">
    <location>
        <begin position="304"/>
        <end position="330"/>
    </location>
</feature>
<reference evidence="9 10" key="1">
    <citation type="journal article" date="2013" name="BMC Genomics">
        <title>The miniature genome of a carnivorous plant Genlisea aurea contains a low number of genes and short non-coding sequences.</title>
        <authorList>
            <person name="Leushkin E.V."/>
            <person name="Sutormin R.A."/>
            <person name="Nabieva E.R."/>
            <person name="Penin A.A."/>
            <person name="Kondrashov A.S."/>
            <person name="Logacheva M.D."/>
        </authorList>
    </citation>
    <scope>NUCLEOTIDE SEQUENCE [LARGE SCALE GENOMIC DNA]</scope>
</reference>
<dbReference type="GO" id="GO:0005783">
    <property type="term" value="C:endoplasmic reticulum"/>
    <property type="evidence" value="ECO:0007669"/>
    <property type="project" value="TreeGrafter"/>
</dbReference>
<dbReference type="SUPFAM" id="SSF53187">
    <property type="entry name" value="Zn-dependent exopeptidases"/>
    <property type="match status" value="1"/>
</dbReference>
<evidence type="ECO:0000256" key="4">
    <source>
        <dbReference type="ARBA" id="ARBA00022801"/>
    </source>
</evidence>
<proteinExistence type="inferred from homology"/>
<comment type="similarity">
    <text evidence="2">Belongs to the CorA metal ion transporter (MIT) (TC 1.A.35.5) family.</text>
</comment>
<keyword evidence="3" id="KW-0732">Signal</keyword>
<keyword evidence="4" id="KW-0378">Hydrolase</keyword>
<keyword evidence="7" id="KW-1133">Transmembrane helix</keyword>
<dbReference type="InterPro" id="IPR011650">
    <property type="entry name" value="Peptidase_M20_dimer"/>
</dbReference>
<dbReference type="PANTHER" id="PTHR11014:SF63">
    <property type="entry name" value="METALLOPEPTIDASE, PUTATIVE (AFU_ORTHOLOGUE AFUA_6G09600)-RELATED"/>
    <property type="match status" value="1"/>
</dbReference>
<comment type="caution">
    <text evidence="9">The sequence shown here is derived from an EMBL/GenBank/DDBJ whole genome shotgun (WGS) entry which is preliminary data.</text>
</comment>
<evidence type="ECO:0000313" key="9">
    <source>
        <dbReference type="EMBL" id="EPS72108.1"/>
    </source>
</evidence>
<dbReference type="Gene3D" id="2.40.128.330">
    <property type="match status" value="1"/>
</dbReference>
<evidence type="ECO:0000256" key="2">
    <source>
        <dbReference type="ARBA" id="ARBA00007535"/>
    </source>
</evidence>
<evidence type="ECO:0000313" key="10">
    <source>
        <dbReference type="Proteomes" id="UP000015453"/>
    </source>
</evidence>
<evidence type="ECO:0000256" key="1">
    <source>
        <dbReference type="ARBA" id="ARBA00006153"/>
    </source>
</evidence>
<feature type="transmembrane region" description="Helical" evidence="7">
    <location>
        <begin position="453"/>
        <end position="472"/>
    </location>
</feature>
<dbReference type="NCBIfam" id="TIGR01891">
    <property type="entry name" value="amidohydrolases"/>
    <property type="match status" value="1"/>
</dbReference>
<sequence length="893" mass="97852">MRGGNITPIGKNPAPPTQREGGDSSGIVDTLLRPTAGAGAGGGIRKKAAGLRTWLVLDPSGHSQLVEAGKHAIMRRTGLHGRDLRILDPVFSYPSTVLGRERAIVINLEHIKAIITAQEVLLLNSRDPSVLPFVDELLTRLSRYHQATKSLEAGGSNRENWTDLYDFEEPTKSRTVTASIDSRGDDGNEQAAENREVPKLLPFEFVALEACLEAACSCLDSEAKTLEKEALPALDKLTSKISTLNLERVRQIKSRLVAISGRVQKVRDELEQLLDDDGDMAEMYLSDKLERQLHDSSMNNNQEGSDDNEAEEEEEEEVGDVDGDDDDDDVGTPLIGGKRRSTTAFSDGGETRSSTGSTTTTKALFDVEELEMLLEAYFVQTEGTLNKLSNLREYVDDTEDYVNIMLDDKQNNLLRMGVLLMTATLVLSAFVALVGVFGMNIKIELFMDEEHGMVRFVFTVAGGFIGTVLLYLSAFACACSPIADELARQLLESASDAEFFTWLRTVRRRIHEHPELGFEEHQTSRFIRNELESIGIEYQWPLAQTGIVAAVGSGDQPWFGLRADMDALPIQELVDWEHKSKVDGKMHACGHDAHVTMLLGAAKLLQRNRDKFKGSVKLLFQPAEEGKCGASHMIADGALDGVRAIFGLHVDPLSQVGSIGSRPGPILAGSGRFSVSVRGKGGHAASPHKTRDPVIAVSMSILALQQIISRETDPIQSRVISVGYVRGGEAFNVIPEIVEFGGTFRFLDSESYSYLKQRIQEVIETQARVHQVEATVDFVEETHKPYPPTVNHPSIYEHARSIGEALLGKRNVKLAPIMMGAEDFSFYSEKIPAAIFSIGTGNVTTLESAKGLHSPHFVIDEDVLPIGSALLAAVAVGYLNDFDPRIESTRSDI</sequence>
<dbReference type="InterPro" id="IPR039204">
    <property type="entry name" value="MRS2-like"/>
</dbReference>
<dbReference type="SUPFAM" id="SSF55031">
    <property type="entry name" value="Bacterial exopeptidase dimerisation domain"/>
    <property type="match status" value="1"/>
</dbReference>
<dbReference type="Pfam" id="PF07687">
    <property type="entry name" value="M20_dimer"/>
    <property type="match status" value="1"/>
</dbReference>
<keyword evidence="5" id="KW-0464">Manganese</keyword>
<dbReference type="Pfam" id="PF01546">
    <property type="entry name" value="Peptidase_M20"/>
    <property type="match status" value="1"/>
</dbReference>
<evidence type="ECO:0000256" key="5">
    <source>
        <dbReference type="ARBA" id="ARBA00023211"/>
    </source>
</evidence>
<feature type="region of interest" description="Disordered" evidence="6">
    <location>
        <begin position="293"/>
        <end position="359"/>
    </location>
</feature>
<organism evidence="9 10">
    <name type="scientific">Genlisea aurea</name>
    <dbReference type="NCBI Taxonomy" id="192259"/>
    <lineage>
        <taxon>Eukaryota</taxon>
        <taxon>Viridiplantae</taxon>
        <taxon>Streptophyta</taxon>
        <taxon>Embryophyta</taxon>
        <taxon>Tracheophyta</taxon>
        <taxon>Spermatophyta</taxon>
        <taxon>Magnoliopsida</taxon>
        <taxon>eudicotyledons</taxon>
        <taxon>Gunneridae</taxon>
        <taxon>Pentapetalae</taxon>
        <taxon>asterids</taxon>
        <taxon>lamiids</taxon>
        <taxon>Lamiales</taxon>
        <taxon>Lentibulariaceae</taxon>
        <taxon>Genlisea</taxon>
    </lineage>
</organism>
<evidence type="ECO:0000259" key="8">
    <source>
        <dbReference type="Pfam" id="PF07687"/>
    </source>
</evidence>
<dbReference type="GO" id="GO:0010179">
    <property type="term" value="F:IAA-Ala conjugate hydrolase activity"/>
    <property type="evidence" value="ECO:0007669"/>
    <property type="project" value="TreeGrafter"/>
</dbReference>
<gene>
    <name evidence="9" type="ORF">M569_02647</name>
</gene>
<dbReference type="Gene3D" id="1.20.58.340">
    <property type="entry name" value="Magnesium transport protein CorA, transmembrane region"/>
    <property type="match status" value="1"/>
</dbReference>
<keyword evidence="10" id="KW-1185">Reference proteome</keyword>
<dbReference type="InterPro" id="IPR002933">
    <property type="entry name" value="Peptidase_M20"/>
</dbReference>
<dbReference type="OrthoDB" id="6119954at2759"/>
<dbReference type="FunFam" id="2.40.128.330:FF:000001">
    <property type="entry name" value="Magnesium transporter MRS2-1"/>
    <property type="match status" value="1"/>
</dbReference>
<dbReference type="CDD" id="cd12823">
    <property type="entry name" value="Mrs2_Mfm1p-like"/>
    <property type="match status" value="1"/>
</dbReference>
<dbReference type="InterPro" id="IPR044757">
    <property type="entry name" value="ILR1-like_Hyd"/>
</dbReference>
<dbReference type="GO" id="GO:0015095">
    <property type="term" value="F:magnesium ion transmembrane transporter activity"/>
    <property type="evidence" value="ECO:0007669"/>
    <property type="project" value="UniProtKB-ARBA"/>
</dbReference>
<dbReference type="Pfam" id="PF22099">
    <property type="entry name" value="MRS2-like"/>
    <property type="match status" value="3"/>
</dbReference>
<dbReference type="CDD" id="cd08017">
    <property type="entry name" value="M20_IAA_Hyd"/>
    <property type="match status" value="1"/>
</dbReference>
<evidence type="ECO:0000256" key="3">
    <source>
        <dbReference type="ARBA" id="ARBA00022729"/>
    </source>
</evidence>
<dbReference type="AlphaFoldDB" id="S8E8C4"/>
<name>S8E8C4_9LAMI</name>
<dbReference type="Proteomes" id="UP000015453">
    <property type="component" value="Unassembled WGS sequence"/>
</dbReference>
<dbReference type="FunFam" id="3.30.70.360:FF:000001">
    <property type="entry name" value="N-acetyldiaminopimelate deacetylase"/>
    <property type="match status" value="1"/>
</dbReference>
<dbReference type="Gene3D" id="3.30.70.360">
    <property type="match status" value="1"/>
</dbReference>
<evidence type="ECO:0000256" key="6">
    <source>
        <dbReference type="SAM" id="MobiDB-lite"/>
    </source>
</evidence>
<feature type="region of interest" description="Disordered" evidence="6">
    <location>
        <begin position="1"/>
        <end position="29"/>
    </location>
</feature>
<dbReference type="MEROPS" id="M20.A02"/>
<dbReference type="EMBL" id="AUSU01000966">
    <property type="protein sequence ID" value="EPS72108.1"/>
    <property type="molecule type" value="Genomic_DNA"/>
</dbReference>
<dbReference type="InterPro" id="IPR017439">
    <property type="entry name" value="Amidohydrolase"/>
</dbReference>
<keyword evidence="7" id="KW-0812">Transmembrane</keyword>
<protein>
    <recommendedName>
        <fullName evidence="8">Peptidase M20 dimerisation domain-containing protein</fullName>
    </recommendedName>
</protein>
<dbReference type="GO" id="GO:0009850">
    <property type="term" value="P:auxin metabolic process"/>
    <property type="evidence" value="ECO:0007669"/>
    <property type="project" value="InterPro"/>
</dbReference>
<dbReference type="PANTHER" id="PTHR11014">
    <property type="entry name" value="PEPTIDASE M20 FAMILY MEMBER"/>
    <property type="match status" value="1"/>
</dbReference>
<feature type="domain" description="Peptidase M20 dimerisation" evidence="8">
    <location>
        <begin position="669"/>
        <end position="768"/>
    </location>
</feature>
<evidence type="ECO:0000256" key="7">
    <source>
        <dbReference type="SAM" id="Phobius"/>
    </source>
</evidence>
<comment type="similarity">
    <text evidence="1">Belongs to the peptidase M20 family.</text>
</comment>
<feature type="transmembrane region" description="Helical" evidence="7">
    <location>
        <begin position="413"/>
        <end position="441"/>
    </location>
</feature>
<dbReference type="Gene3D" id="3.40.630.10">
    <property type="entry name" value="Zn peptidases"/>
    <property type="match status" value="1"/>
</dbReference>